<dbReference type="SUPFAM" id="SSF53335">
    <property type="entry name" value="S-adenosyl-L-methionine-dependent methyltransferases"/>
    <property type="match status" value="1"/>
</dbReference>
<dbReference type="CDD" id="cd02440">
    <property type="entry name" value="AdoMet_MTases"/>
    <property type="match status" value="1"/>
</dbReference>
<dbReference type="Gene3D" id="3.40.50.150">
    <property type="entry name" value="Vaccinia Virus protein VP39"/>
    <property type="match status" value="1"/>
</dbReference>
<comment type="caution">
    <text evidence="2">The sequence shown here is derived from an EMBL/GenBank/DDBJ whole genome shotgun (WGS) entry which is preliminary data.</text>
</comment>
<proteinExistence type="predicted"/>
<dbReference type="GO" id="GO:0006596">
    <property type="term" value="P:polyamine biosynthetic process"/>
    <property type="evidence" value="ECO:0007669"/>
    <property type="project" value="UniProtKB-KW"/>
</dbReference>
<dbReference type="AlphaFoldDB" id="A0A168KRR5"/>
<dbReference type="OrthoDB" id="9793351at2"/>
<accession>A0A168KRR5</accession>
<evidence type="ECO:0000313" key="3">
    <source>
        <dbReference type="Proteomes" id="UP000076967"/>
    </source>
</evidence>
<sequence length="225" mass="25510">MNHYDLPLEVIERHATPRGEIQLQRRGTFFEIISNGTFLMATYNGESERLLLREPLKRTSHPTSVLIGGLGVGYSLQEALSDPRVEKVTVIEIEDTIIEWNHTILSTVSGGAVKHPKARIVHADCLEWLRQNDEHFDLICLDIDNGPDWHVYVQNETLYSNYGLALLARHLQPDGCLSFWSATSSPEFVTSLKQHFKVVDVLYVPQERGEPDAIFLTQHPIVQAV</sequence>
<gene>
    <name evidence="2" type="ORF">PGLA_11935</name>
</gene>
<keyword evidence="1" id="KW-0620">Polyamine biosynthesis</keyword>
<dbReference type="InterPro" id="IPR029063">
    <property type="entry name" value="SAM-dependent_MTases_sf"/>
</dbReference>
<dbReference type="PANTHER" id="PTHR43317">
    <property type="entry name" value="THERMOSPERMINE SYNTHASE ACAULIS5"/>
    <property type="match status" value="1"/>
</dbReference>
<dbReference type="Proteomes" id="UP000076967">
    <property type="component" value="Unassembled WGS sequence"/>
</dbReference>
<evidence type="ECO:0000313" key="2">
    <source>
        <dbReference type="EMBL" id="OAB42379.1"/>
    </source>
</evidence>
<dbReference type="EMBL" id="LVJH01000021">
    <property type="protein sequence ID" value="OAB42379.1"/>
    <property type="molecule type" value="Genomic_DNA"/>
</dbReference>
<dbReference type="Pfam" id="PF01564">
    <property type="entry name" value="Spermine_synth"/>
    <property type="match status" value="1"/>
</dbReference>
<reference evidence="2 3" key="1">
    <citation type="submission" date="2016-03" db="EMBL/GenBank/DDBJ databases">
        <title>Draft genome sequence of Paenibacillus glacialis DSM 22343.</title>
        <authorList>
            <person name="Shin S.-K."/>
            <person name="Yi H."/>
        </authorList>
    </citation>
    <scope>NUCLEOTIDE SEQUENCE [LARGE SCALE GENOMIC DNA]</scope>
    <source>
        <strain evidence="2 3">DSM 22343</strain>
    </source>
</reference>
<name>A0A168KRR5_9BACL</name>
<dbReference type="PANTHER" id="PTHR43317:SF3">
    <property type="entry name" value="BLR2883 PROTEIN"/>
    <property type="match status" value="1"/>
</dbReference>
<keyword evidence="3" id="KW-1185">Reference proteome</keyword>
<evidence type="ECO:0000256" key="1">
    <source>
        <dbReference type="ARBA" id="ARBA00023115"/>
    </source>
</evidence>
<organism evidence="2 3">
    <name type="scientific">Paenibacillus glacialis</name>
    <dbReference type="NCBI Taxonomy" id="494026"/>
    <lineage>
        <taxon>Bacteria</taxon>
        <taxon>Bacillati</taxon>
        <taxon>Bacillota</taxon>
        <taxon>Bacilli</taxon>
        <taxon>Bacillales</taxon>
        <taxon>Paenibacillaceae</taxon>
        <taxon>Paenibacillus</taxon>
    </lineage>
</organism>
<protein>
    <submittedName>
        <fullName evidence="2">Spermine/spermidine synthase</fullName>
    </submittedName>
</protein>
<dbReference type="RefSeq" id="WP_068532942.1">
    <property type="nucleotide sequence ID" value="NZ_LVJH01000021.1"/>
</dbReference>
<dbReference type="STRING" id="494026.PGLA_11935"/>